<protein>
    <submittedName>
        <fullName evidence="1">Uncharacterized protein</fullName>
    </submittedName>
</protein>
<evidence type="ECO:0000313" key="1">
    <source>
        <dbReference type="EMBL" id="KAH6934835.1"/>
    </source>
</evidence>
<keyword evidence="2" id="KW-1185">Reference proteome</keyword>
<evidence type="ECO:0000313" key="2">
    <source>
        <dbReference type="Proteomes" id="UP000821845"/>
    </source>
</evidence>
<dbReference type="Proteomes" id="UP000821845">
    <property type="component" value="Chromosome 3"/>
</dbReference>
<accession>A0ACB7SJT2</accession>
<reference evidence="1" key="1">
    <citation type="submission" date="2020-05" db="EMBL/GenBank/DDBJ databases">
        <title>Large-scale comparative analyses of tick genomes elucidate their genetic diversity and vector capacities.</title>
        <authorList>
            <person name="Jia N."/>
            <person name="Wang J."/>
            <person name="Shi W."/>
            <person name="Du L."/>
            <person name="Sun Y."/>
            <person name="Zhan W."/>
            <person name="Jiang J."/>
            <person name="Wang Q."/>
            <person name="Zhang B."/>
            <person name="Ji P."/>
            <person name="Sakyi L.B."/>
            <person name="Cui X."/>
            <person name="Yuan T."/>
            <person name="Jiang B."/>
            <person name="Yang W."/>
            <person name="Lam T.T.-Y."/>
            <person name="Chang Q."/>
            <person name="Ding S."/>
            <person name="Wang X."/>
            <person name="Zhu J."/>
            <person name="Ruan X."/>
            <person name="Zhao L."/>
            <person name="Wei J."/>
            <person name="Que T."/>
            <person name="Du C."/>
            <person name="Cheng J."/>
            <person name="Dai P."/>
            <person name="Han X."/>
            <person name="Huang E."/>
            <person name="Gao Y."/>
            <person name="Liu J."/>
            <person name="Shao H."/>
            <person name="Ye R."/>
            <person name="Li L."/>
            <person name="Wei W."/>
            <person name="Wang X."/>
            <person name="Wang C."/>
            <person name="Yang T."/>
            <person name="Huo Q."/>
            <person name="Li W."/>
            <person name="Guo W."/>
            <person name="Chen H."/>
            <person name="Zhou L."/>
            <person name="Ni X."/>
            <person name="Tian J."/>
            <person name="Zhou Y."/>
            <person name="Sheng Y."/>
            <person name="Liu T."/>
            <person name="Pan Y."/>
            <person name="Xia L."/>
            <person name="Li J."/>
            <person name="Zhao F."/>
            <person name="Cao W."/>
        </authorList>
    </citation>
    <scope>NUCLEOTIDE SEQUENCE</scope>
    <source>
        <strain evidence="1">Hyas-2018</strain>
    </source>
</reference>
<name>A0ACB7SJT2_HYAAI</name>
<sequence length="135" mass="15574">MQRNDNEPEKQTNKQAHALTEENKRVVRRERRRRYAWRTARRLRAASARLPAAPRNWAPRWDQVRGPTATCALRRAWPPLNGGGALQQQQSWQHRGYRSLERHCAYPRPLRSSSPVAAVADHATHTNCTAPAKRP</sequence>
<dbReference type="EMBL" id="CM023483">
    <property type="protein sequence ID" value="KAH6934835.1"/>
    <property type="molecule type" value="Genomic_DNA"/>
</dbReference>
<proteinExistence type="predicted"/>
<organism evidence="1 2">
    <name type="scientific">Hyalomma asiaticum</name>
    <name type="common">Tick</name>
    <dbReference type="NCBI Taxonomy" id="266040"/>
    <lineage>
        <taxon>Eukaryota</taxon>
        <taxon>Metazoa</taxon>
        <taxon>Ecdysozoa</taxon>
        <taxon>Arthropoda</taxon>
        <taxon>Chelicerata</taxon>
        <taxon>Arachnida</taxon>
        <taxon>Acari</taxon>
        <taxon>Parasitiformes</taxon>
        <taxon>Ixodida</taxon>
        <taxon>Ixodoidea</taxon>
        <taxon>Ixodidae</taxon>
        <taxon>Hyalomminae</taxon>
        <taxon>Hyalomma</taxon>
    </lineage>
</organism>
<gene>
    <name evidence="1" type="ORF">HPB50_001519</name>
</gene>
<comment type="caution">
    <text evidence="1">The sequence shown here is derived from an EMBL/GenBank/DDBJ whole genome shotgun (WGS) entry which is preliminary data.</text>
</comment>